<organism evidence="3 4">
    <name type="scientific">Candidatus Colwellbacteria bacterium RIFCSPLOWO2_01_FULL_48_10</name>
    <dbReference type="NCBI Taxonomy" id="1797690"/>
    <lineage>
        <taxon>Bacteria</taxon>
        <taxon>Candidatus Colwelliibacteriota</taxon>
    </lineage>
</organism>
<feature type="region of interest" description="Disordered" evidence="1">
    <location>
        <begin position="76"/>
        <end position="101"/>
    </location>
</feature>
<name>A0A1G1Z5N5_9BACT</name>
<dbReference type="AlphaFoldDB" id="A0A1G1Z5N5"/>
<evidence type="ECO:0000313" key="4">
    <source>
        <dbReference type="Proteomes" id="UP000178744"/>
    </source>
</evidence>
<comment type="caution">
    <text evidence="3">The sequence shown here is derived from an EMBL/GenBank/DDBJ whole genome shotgun (WGS) entry which is preliminary data.</text>
</comment>
<accession>A0A1G1Z5N5</accession>
<keyword evidence="2" id="KW-0732">Signal</keyword>
<evidence type="ECO:0000256" key="1">
    <source>
        <dbReference type="SAM" id="MobiDB-lite"/>
    </source>
</evidence>
<dbReference type="EMBL" id="MHIY01000012">
    <property type="protein sequence ID" value="OGY59932.1"/>
    <property type="molecule type" value="Genomic_DNA"/>
</dbReference>
<proteinExistence type="predicted"/>
<evidence type="ECO:0000256" key="2">
    <source>
        <dbReference type="SAM" id="SignalP"/>
    </source>
</evidence>
<evidence type="ECO:0000313" key="3">
    <source>
        <dbReference type="EMBL" id="OGY59932.1"/>
    </source>
</evidence>
<feature type="chain" id="PRO_5009581744" evidence="2">
    <location>
        <begin position="25"/>
        <end position="243"/>
    </location>
</feature>
<gene>
    <name evidence="3" type="ORF">A3B23_02160</name>
</gene>
<dbReference type="STRING" id="1797690.A3B23_02160"/>
<reference evidence="3 4" key="1">
    <citation type="journal article" date="2016" name="Nat. Commun.">
        <title>Thousands of microbial genomes shed light on interconnected biogeochemical processes in an aquifer system.</title>
        <authorList>
            <person name="Anantharaman K."/>
            <person name="Brown C.T."/>
            <person name="Hug L.A."/>
            <person name="Sharon I."/>
            <person name="Castelle C.J."/>
            <person name="Probst A.J."/>
            <person name="Thomas B.C."/>
            <person name="Singh A."/>
            <person name="Wilkins M.J."/>
            <person name="Karaoz U."/>
            <person name="Brodie E.L."/>
            <person name="Williams K.H."/>
            <person name="Hubbard S.S."/>
            <person name="Banfield J.F."/>
        </authorList>
    </citation>
    <scope>NUCLEOTIDE SEQUENCE [LARGE SCALE GENOMIC DNA]</scope>
</reference>
<protein>
    <submittedName>
        <fullName evidence="3">Uncharacterized protein</fullName>
    </submittedName>
</protein>
<sequence length="243" mass="27476">MKKTISAIIILVVLSFGFPSIANAAWWNPFSWKVFNKTIAPPAIPPSLTEASNIPPDTSDKSAEIIKLKREIEELKKKNDQSSAKPKLSTPPVAAPKIIPKPTPVPPPFATWQELENKHFPEADQNGWATLYITNQEGEKRYYYKNKDQWIRANSEQHARSERYFIETCADKPKDMATAELCLELAGQRIGFKQGWYDGYNEGSPYSPPPSYSAPPTPSFSETMRQHEMCDLVDGLFFDGKCY</sequence>
<feature type="signal peptide" evidence="2">
    <location>
        <begin position="1"/>
        <end position="24"/>
    </location>
</feature>
<dbReference type="Proteomes" id="UP000178744">
    <property type="component" value="Unassembled WGS sequence"/>
</dbReference>